<evidence type="ECO:0000256" key="1">
    <source>
        <dbReference type="SAM" id="MobiDB-lite"/>
    </source>
</evidence>
<dbReference type="OrthoDB" id="10257948at2759"/>
<evidence type="ECO:0000313" key="6">
    <source>
        <dbReference type="Proteomes" id="UP000479691"/>
    </source>
</evidence>
<dbReference type="Pfam" id="PF00085">
    <property type="entry name" value="Thioredoxin"/>
    <property type="match status" value="1"/>
</dbReference>
<dbReference type="InterPro" id="IPR013766">
    <property type="entry name" value="Thioredoxin_domain"/>
</dbReference>
<reference evidence="6 7" key="1">
    <citation type="submission" date="2019-06" db="EMBL/GenBank/DDBJ databases">
        <authorList>
            <person name="Palmer J.M."/>
        </authorList>
    </citation>
    <scope>NUCLEOTIDE SEQUENCE [LARGE SCALE GENOMIC DNA]</scope>
    <source>
        <strain evidence="4 7">TWF191</strain>
        <strain evidence="5">TWF679</strain>
        <strain evidence="3 6">TWF788</strain>
    </source>
</reference>
<feature type="domain" description="Thioredoxin" evidence="2">
    <location>
        <begin position="80"/>
        <end position="157"/>
    </location>
</feature>
<dbReference type="Proteomes" id="UP000483672">
    <property type="component" value="Unassembled WGS sequence"/>
</dbReference>
<dbReference type="SUPFAM" id="SSF52833">
    <property type="entry name" value="Thioredoxin-like"/>
    <property type="match status" value="1"/>
</dbReference>
<dbReference type="Proteomes" id="UP000479691">
    <property type="component" value="Unassembled WGS sequence"/>
</dbReference>
<organism evidence="3 6">
    <name type="scientific">Orbilia oligospora</name>
    <name type="common">Nematode-trapping fungus</name>
    <name type="synonym">Arthrobotrys oligospora</name>
    <dbReference type="NCBI Taxonomy" id="2813651"/>
    <lineage>
        <taxon>Eukaryota</taxon>
        <taxon>Fungi</taxon>
        <taxon>Dikarya</taxon>
        <taxon>Ascomycota</taxon>
        <taxon>Pezizomycotina</taxon>
        <taxon>Orbiliomycetes</taxon>
        <taxon>Orbiliales</taxon>
        <taxon>Orbiliaceae</taxon>
        <taxon>Orbilia</taxon>
    </lineage>
</organism>
<protein>
    <recommendedName>
        <fullName evidence="2">Thioredoxin domain-containing protein</fullName>
    </recommendedName>
</protein>
<evidence type="ECO:0000259" key="2">
    <source>
        <dbReference type="Pfam" id="PF00085"/>
    </source>
</evidence>
<accession>A0A6G1M9H2</accession>
<dbReference type="CDD" id="cd02989">
    <property type="entry name" value="Phd_like_TxnDC9"/>
    <property type="match status" value="1"/>
</dbReference>
<dbReference type="EMBL" id="WIWT01000017">
    <property type="protein sequence ID" value="KAF3216140.1"/>
    <property type="molecule type" value="Genomic_DNA"/>
</dbReference>
<sequence length="213" mass="24777">MDERVAKFLDTRTDKGRKADDSDDEDALLDELEKEEDDVLDGFRERRMQQLHEELSRERKMKAENQGVYFETTTEKEVMDLTTSRKYSLVHFFHPDFRRCKIMDTHLEILARKHFDTMITKINVENAPFLVEKLKVQVLPCLIAWVDGKSVDRVVGFEGELGNTDSFQTAALETRLLRSGVFQRTKTTENTKNKSIFGTTATTKVDDDDDDWD</sequence>
<dbReference type="EMBL" id="JAABOE010000124">
    <property type="protein sequence ID" value="KAF3163213.1"/>
    <property type="molecule type" value="Genomic_DNA"/>
</dbReference>
<feature type="compositionally biased region" description="Basic and acidic residues" evidence="1">
    <location>
        <begin position="1"/>
        <end position="20"/>
    </location>
</feature>
<evidence type="ECO:0000313" key="4">
    <source>
        <dbReference type="EMBL" id="KAF3208872.1"/>
    </source>
</evidence>
<dbReference type="PANTHER" id="PTHR21148">
    <property type="entry name" value="THIOREDOXIN DOMAIN-CONTAINING PROTEIN 9"/>
    <property type="match status" value="1"/>
</dbReference>
<feature type="region of interest" description="Disordered" evidence="1">
    <location>
        <begin position="1"/>
        <end position="28"/>
    </location>
</feature>
<proteinExistence type="predicted"/>
<gene>
    <name evidence="4" type="ORF">TWF191_000530</name>
    <name evidence="5" type="ORF">TWF679_003357</name>
    <name evidence="3" type="ORF">TWF788_001659</name>
</gene>
<evidence type="ECO:0000313" key="7">
    <source>
        <dbReference type="Proteomes" id="UP000483672"/>
    </source>
</evidence>
<name>A0A6G1M9H2_ORBOL</name>
<comment type="caution">
    <text evidence="3">The sequence shown here is derived from an EMBL/GenBank/DDBJ whole genome shotgun (WGS) entry which is preliminary data.</text>
</comment>
<dbReference type="Proteomes" id="UP000614610">
    <property type="component" value="Unassembled WGS sequence"/>
</dbReference>
<dbReference type="AlphaFoldDB" id="A0A6G1M9H2"/>
<dbReference type="InterPro" id="IPR036249">
    <property type="entry name" value="Thioredoxin-like_sf"/>
</dbReference>
<evidence type="ECO:0000313" key="3">
    <source>
        <dbReference type="EMBL" id="KAF3163213.1"/>
    </source>
</evidence>
<dbReference type="Gene3D" id="3.40.30.10">
    <property type="entry name" value="Glutaredoxin"/>
    <property type="match status" value="1"/>
</dbReference>
<evidence type="ECO:0000313" key="5">
    <source>
        <dbReference type="EMBL" id="KAF3216140.1"/>
    </source>
</evidence>
<dbReference type="EMBL" id="WIPF01000104">
    <property type="protein sequence ID" value="KAF3208872.1"/>
    <property type="molecule type" value="Genomic_DNA"/>
</dbReference>